<feature type="coiled-coil region" evidence="2">
    <location>
        <begin position="98"/>
        <end position="132"/>
    </location>
</feature>
<dbReference type="PROSITE" id="PS50943">
    <property type="entry name" value="HTH_CROC1"/>
    <property type="match status" value="1"/>
</dbReference>
<dbReference type="Pfam" id="PF01381">
    <property type="entry name" value="HTH_3"/>
    <property type="match status" value="1"/>
</dbReference>
<accession>A0A090BU80</accession>
<name>A0A090BU80_9GAMM</name>
<dbReference type="OrthoDB" id="5678656at2"/>
<dbReference type="SMART" id="SM00530">
    <property type="entry name" value="HTH_XRE"/>
    <property type="match status" value="1"/>
</dbReference>
<evidence type="ECO:0000256" key="1">
    <source>
        <dbReference type="ARBA" id="ARBA00023125"/>
    </source>
</evidence>
<keyword evidence="5" id="KW-1185">Reference proteome</keyword>
<dbReference type="Proteomes" id="UP000031623">
    <property type="component" value="Chromosome"/>
</dbReference>
<dbReference type="EMBL" id="AP014633">
    <property type="protein sequence ID" value="BAP54641.1"/>
    <property type="molecule type" value="Genomic_DNA"/>
</dbReference>
<dbReference type="CDD" id="cd00093">
    <property type="entry name" value="HTH_XRE"/>
    <property type="match status" value="1"/>
</dbReference>
<keyword evidence="2" id="KW-0175">Coiled coil</keyword>
<dbReference type="InterPro" id="IPR010982">
    <property type="entry name" value="Lambda_DNA-bd_dom_sf"/>
</dbReference>
<dbReference type="STRING" id="40754.THII_0344"/>
<dbReference type="InterPro" id="IPR001387">
    <property type="entry name" value="Cro/C1-type_HTH"/>
</dbReference>
<evidence type="ECO:0000259" key="3">
    <source>
        <dbReference type="PROSITE" id="PS50943"/>
    </source>
</evidence>
<proteinExistence type="predicted"/>
<dbReference type="AlphaFoldDB" id="A0A090BU80"/>
<dbReference type="PANTHER" id="PTHR46797">
    <property type="entry name" value="HTH-TYPE TRANSCRIPTIONAL REGULATOR"/>
    <property type="match status" value="1"/>
</dbReference>
<dbReference type="InterPro" id="IPR050807">
    <property type="entry name" value="TransReg_Diox_bact_type"/>
</dbReference>
<evidence type="ECO:0000256" key="2">
    <source>
        <dbReference type="SAM" id="Coils"/>
    </source>
</evidence>
<evidence type="ECO:0000313" key="4">
    <source>
        <dbReference type="EMBL" id="BAP54641.1"/>
    </source>
</evidence>
<dbReference type="GO" id="GO:0005829">
    <property type="term" value="C:cytosol"/>
    <property type="evidence" value="ECO:0007669"/>
    <property type="project" value="TreeGrafter"/>
</dbReference>
<dbReference type="SUPFAM" id="SSF47413">
    <property type="entry name" value="lambda repressor-like DNA-binding domains"/>
    <property type="match status" value="1"/>
</dbReference>
<reference evidence="4 5" key="1">
    <citation type="journal article" date="2014" name="ISME J.">
        <title>Ecophysiology of Thioploca ingrica as revealed by the complete genome sequence supplemented with proteomic evidence.</title>
        <authorList>
            <person name="Kojima H."/>
            <person name="Ogura Y."/>
            <person name="Yamamoto N."/>
            <person name="Togashi T."/>
            <person name="Mori H."/>
            <person name="Watanabe T."/>
            <person name="Nemoto F."/>
            <person name="Kurokawa K."/>
            <person name="Hayashi T."/>
            <person name="Fukui M."/>
        </authorList>
    </citation>
    <scope>NUCLEOTIDE SEQUENCE [LARGE SCALE GENOMIC DNA]</scope>
</reference>
<dbReference type="GO" id="GO:0003700">
    <property type="term" value="F:DNA-binding transcription factor activity"/>
    <property type="evidence" value="ECO:0007669"/>
    <property type="project" value="TreeGrafter"/>
</dbReference>
<keyword evidence="1" id="KW-0238">DNA-binding</keyword>
<evidence type="ECO:0000313" key="5">
    <source>
        <dbReference type="Proteomes" id="UP000031623"/>
    </source>
</evidence>
<gene>
    <name evidence="4" type="ORF">THII_0344</name>
</gene>
<feature type="domain" description="HTH cro/C1-type" evidence="3">
    <location>
        <begin position="7"/>
        <end position="61"/>
    </location>
</feature>
<dbReference type="PANTHER" id="PTHR46797:SF24">
    <property type="entry name" value="DNA-BINDING PHAGE PROTEIN"/>
    <property type="match status" value="1"/>
</dbReference>
<sequence>MQVYEKIRLLRRLKGWSQEEMAHHLEMSVSGYGGMERGETDIPLSRLQLIAKVFEVSLPEFFDLNEKNICYVGDNNTLTYSSQINFLSPHSIALQYELEKSRLLLEQQTKEIELLRQQNTDLRAMMRLLQLETK</sequence>
<protein>
    <submittedName>
        <fullName evidence="4">Transcription factor, MBF1</fullName>
    </submittedName>
</protein>
<dbReference type="Gene3D" id="1.10.260.40">
    <property type="entry name" value="lambda repressor-like DNA-binding domains"/>
    <property type="match status" value="1"/>
</dbReference>
<dbReference type="KEGG" id="tig:THII_0344"/>
<dbReference type="GO" id="GO:0003677">
    <property type="term" value="F:DNA binding"/>
    <property type="evidence" value="ECO:0007669"/>
    <property type="project" value="UniProtKB-KW"/>
</dbReference>
<organism evidence="4 5">
    <name type="scientific">Thioploca ingrica</name>
    <dbReference type="NCBI Taxonomy" id="40754"/>
    <lineage>
        <taxon>Bacteria</taxon>
        <taxon>Pseudomonadati</taxon>
        <taxon>Pseudomonadota</taxon>
        <taxon>Gammaproteobacteria</taxon>
        <taxon>Thiotrichales</taxon>
        <taxon>Thiotrichaceae</taxon>
        <taxon>Thioploca</taxon>
    </lineage>
</organism>
<dbReference type="HOGENOM" id="CLU_066192_15_0_6"/>